<evidence type="ECO:0000313" key="1">
    <source>
        <dbReference type="EMBL" id="RNF59804.1"/>
    </source>
</evidence>
<dbReference type="RefSeq" id="WP_123104784.1">
    <property type="nucleotide sequence ID" value="NZ_CP127527.1"/>
</dbReference>
<dbReference type="AlphaFoldDB" id="A0A3M8QY20"/>
<dbReference type="InterPro" id="IPR003477">
    <property type="entry name" value="PemK-like"/>
</dbReference>
<reference evidence="1" key="1">
    <citation type="submission" date="2018-10" db="EMBL/GenBank/DDBJ databases">
        <title>Acidithiobacillus sulfuriphilus sp. nov.: an extremely acidophilic sulfur-oxidizing chemolithotroph isolated from a neutral pH environment.</title>
        <authorList>
            <person name="Falagan C."/>
            <person name="Moya-Beltran A."/>
            <person name="Quatrini R."/>
            <person name="Johnson D.B."/>
        </authorList>
    </citation>
    <scope>NUCLEOTIDE SEQUENCE [LARGE SCALE GENOMIC DNA]</scope>
    <source>
        <strain evidence="1">CJ-2</strain>
    </source>
</reference>
<dbReference type="SUPFAM" id="SSF50118">
    <property type="entry name" value="Cell growth inhibitor/plasmid maintenance toxic component"/>
    <property type="match status" value="1"/>
</dbReference>
<organism evidence="1">
    <name type="scientific">Acidithiobacillus sulfuriphilus</name>
    <dbReference type="NCBI Taxonomy" id="1867749"/>
    <lineage>
        <taxon>Bacteria</taxon>
        <taxon>Pseudomonadati</taxon>
        <taxon>Pseudomonadota</taxon>
        <taxon>Acidithiobacillia</taxon>
        <taxon>Acidithiobacillales</taxon>
        <taxon>Acidithiobacillaceae</taxon>
        <taxon>Acidithiobacillus</taxon>
    </lineage>
</organism>
<dbReference type="OrthoDB" id="9813449at2"/>
<dbReference type="EMBL" id="RIZI01000180">
    <property type="protein sequence ID" value="RNF59804.1"/>
    <property type="molecule type" value="Genomic_DNA"/>
</dbReference>
<sequence>MGSCEVWDVVRLPFPYTNRPVHQYRPALVLAIHNGTGTPRLLWVLMITSAENRGWSGDVEIDDLAGVGLSAASVVRTAKIATVEMDMADRIGRLTLPDRRRVIDAVRDRLAVAGICAVNTG</sequence>
<protein>
    <submittedName>
        <fullName evidence="1">Type II toxin-antitoxin system PemK/MazF family toxin</fullName>
    </submittedName>
</protein>
<comment type="caution">
    <text evidence="1">The sequence shown here is derived from an EMBL/GenBank/DDBJ whole genome shotgun (WGS) entry which is preliminary data.</text>
</comment>
<gene>
    <name evidence="1" type="ORF">EC580_10305</name>
</gene>
<dbReference type="Gene3D" id="2.30.30.110">
    <property type="match status" value="1"/>
</dbReference>
<accession>A0A3M8QY20</accession>
<dbReference type="InterPro" id="IPR011067">
    <property type="entry name" value="Plasmid_toxin/cell-grow_inhib"/>
</dbReference>
<dbReference type="GO" id="GO:0003677">
    <property type="term" value="F:DNA binding"/>
    <property type="evidence" value="ECO:0007669"/>
    <property type="project" value="InterPro"/>
</dbReference>
<proteinExistence type="predicted"/>
<name>A0A3M8QY20_9PROT</name>
<dbReference type="Pfam" id="PF02452">
    <property type="entry name" value="PemK_toxin"/>
    <property type="match status" value="1"/>
</dbReference>